<dbReference type="Proteomes" id="UP000022645">
    <property type="component" value="Unassembled WGS sequence"/>
</dbReference>
<dbReference type="GO" id="GO:0050485">
    <property type="term" value="F:oxidoreductase activity, acting on X-H and Y-H to form an X-Y bond, with a disulfide as acceptor"/>
    <property type="evidence" value="ECO:0007669"/>
    <property type="project" value="InterPro"/>
</dbReference>
<evidence type="ECO:0000313" key="4">
    <source>
        <dbReference type="Proteomes" id="UP000022645"/>
    </source>
</evidence>
<organism evidence="3 4">
    <name type="scientific">Mogibacterium timidum ATCC 33093</name>
    <dbReference type="NCBI Taxonomy" id="1401079"/>
    <lineage>
        <taxon>Bacteria</taxon>
        <taxon>Bacillati</taxon>
        <taxon>Bacillota</taxon>
        <taxon>Clostridia</taxon>
        <taxon>Peptostreptococcales</taxon>
        <taxon>Anaerovoracaceae</taxon>
        <taxon>Mogibacterium</taxon>
    </lineage>
</organism>
<proteinExistence type="predicted"/>
<comment type="caution">
    <text evidence="3">The sequence shown here is derived from an EMBL/GenBank/DDBJ whole genome shotgun (WGS) entry which is preliminary data.</text>
</comment>
<accession>X8ITH8</accession>
<dbReference type="AlphaFoldDB" id="X8ITH8"/>
<name>X8ITH8_9FIRM</name>
<evidence type="ECO:0000256" key="1">
    <source>
        <dbReference type="ARBA" id="ARBA00022933"/>
    </source>
</evidence>
<sequence>MKITTVKNMASEIYTPITPAPVWTPLTKPLEECTVGFASACGVHLKTQKPYKLAGDGSWREIPRDVAPDELMITHGGYDHTDVNRDINSMWPYQRMIELESEGFIKHFCDINAGFMGGGGDIDTFTNQIGPEVAELFVSEGADIVILTAG</sequence>
<keyword evidence="1" id="KW-0712">Selenocysteine</keyword>
<gene>
    <name evidence="3" type="ORF">HMPREF0581_0760</name>
</gene>
<keyword evidence="2" id="KW-0560">Oxidoreductase</keyword>
<dbReference type="Pfam" id="PF07355">
    <property type="entry name" value="GRDB"/>
    <property type="match status" value="1"/>
</dbReference>
<dbReference type="EMBL" id="JALU01000005">
    <property type="protein sequence ID" value="EUC53433.1"/>
    <property type="molecule type" value="Genomic_DNA"/>
</dbReference>
<reference evidence="3 4" key="1">
    <citation type="submission" date="2014-01" db="EMBL/GenBank/DDBJ databases">
        <authorList>
            <person name="Durkin A.S."/>
            <person name="McCorrison J."/>
            <person name="Torralba M."/>
            <person name="Gillis M."/>
            <person name="Haft D.H."/>
            <person name="Methe B."/>
            <person name="Sutton G."/>
            <person name="Nelson K.E."/>
        </authorList>
    </citation>
    <scope>NUCLEOTIDE SEQUENCE [LARGE SCALE GENOMIC DNA]</scope>
    <source>
        <strain evidence="3 4">ATCC 33093</strain>
    </source>
</reference>
<evidence type="ECO:0000256" key="2">
    <source>
        <dbReference type="ARBA" id="ARBA00023002"/>
    </source>
</evidence>
<evidence type="ECO:0000313" key="3">
    <source>
        <dbReference type="EMBL" id="EUC53433.1"/>
    </source>
</evidence>
<dbReference type="InterPro" id="IPR010187">
    <property type="entry name" value="Various_sel_PB"/>
</dbReference>
<protein>
    <submittedName>
        <fullName evidence="3">D-proline reductase, PrdB subunit domain protein</fullName>
    </submittedName>
</protein>